<dbReference type="EMBL" id="PSNW01000006">
    <property type="protein sequence ID" value="PPE73713.1"/>
    <property type="molecule type" value="Genomic_DNA"/>
</dbReference>
<keyword evidence="1" id="KW-0620">Polyamine biosynthesis</keyword>
<dbReference type="Proteomes" id="UP000238220">
    <property type="component" value="Unassembled WGS sequence"/>
</dbReference>
<evidence type="ECO:0000313" key="2">
    <source>
        <dbReference type="EMBL" id="PPE73713.1"/>
    </source>
</evidence>
<dbReference type="GO" id="GO:0006596">
    <property type="term" value="P:polyamine biosynthetic process"/>
    <property type="evidence" value="ECO:0007669"/>
    <property type="project" value="UniProtKB-KW"/>
</dbReference>
<name>A0A2S5TFE3_9GAMM</name>
<dbReference type="PANTHER" id="PTHR43317">
    <property type="entry name" value="THERMOSPERMINE SYNTHASE ACAULIS5"/>
    <property type="match status" value="1"/>
</dbReference>
<evidence type="ECO:0000256" key="1">
    <source>
        <dbReference type="ARBA" id="ARBA00023115"/>
    </source>
</evidence>
<proteinExistence type="predicted"/>
<evidence type="ECO:0000313" key="3">
    <source>
        <dbReference type="Proteomes" id="UP000238220"/>
    </source>
</evidence>
<gene>
    <name evidence="2" type="ORF">C3942_13045</name>
</gene>
<accession>A0A2S5TFE3</accession>
<dbReference type="OrthoDB" id="117774at2"/>
<dbReference type="InterPro" id="IPR029063">
    <property type="entry name" value="SAM-dependent_MTases_sf"/>
</dbReference>
<dbReference type="RefSeq" id="WP_104230774.1">
    <property type="nucleotide sequence ID" value="NZ_PSNW01000006.1"/>
</dbReference>
<dbReference type="SUPFAM" id="SSF53335">
    <property type="entry name" value="S-adenosyl-L-methionine-dependent methyltransferases"/>
    <property type="match status" value="1"/>
</dbReference>
<keyword evidence="3" id="KW-1185">Reference proteome</keyword>
<dbReference type="Gene3D" id="3.40.50.150">
    <property type="entry name" value="Vaccinia Virus protein VP39"/>
    <property type="match status" value="1"/>
</dbReference>
<protein>
    <submittedName>
        <fullName evidence="2">Spermidine synthase-like protein</fullName>
    </submittedName>
</protein>
<reference evidence="2 3" key="1">
    <citation type="submission" date="2018-02" db="EMBL/GenBank/DDBJ databases">
        <title>Genome sequencing of Solimonas sp. HR-BB.</title>
        <authorList>
            <person name="Lee Y."/>
            <person name="Jeon C.O."/>
        </authorList>
    </citation>
    <scope>NUCLEOTIDE SEQUENCE [LARGE SCALE GENOMIC DNA]</scope>
    <source>
        <strain evidence="2 3">HR-BB</strain>
    </source>
</reference>
<dbReference type="Pfam" id="PF01564">
    <property type="entry name" value="Spermine_synth"/>
    <property type="match status" value="1"/>
</dbReference>
<dbReference type="CDD" id="cd02440">
    <property type="entry name" value="AdoMet_MTases"/>
    <property type="match status" value="1"/>
</dbReference>
<comment type="caution">
    <text evidence="2">The sequence shown here is derived from an EMBL/GenBank/DDBJ whole genome shotgun (WGS) entry which is preliminary data.</text>
</comment>
<dbReference type="PANTHER" id="PTHR43317:SF1">
    <property type="entry name" value="THERMOSPERMINE SYNTHASE ACAULIS5"/>
    <property type="match status" value="1"/>
</dbReference>
<sequence>MSKALQWYEIPARFLSEKGVIRLREPPGADIPYLKRQLLDDEYGKPFLFDDGDSRRLHFNLRYVQSQIDLRTPDTLAFAYTRKMMGFLLWLPQPRHVVIVGLGGGSLTRYCHRHLPQTRITTLEIDEDVIAFGEWFQLPPQDERTRIVHADAVDWFASTRERADVVLIDGCDHTGTVETLCDEGFYRSLQARLQREAIVAVNLLGPATRVNAVQRMLGEVFGAVMSVEIKGLGNRVVFAANNPPRAPDWLAIRERAERLARDHELDLPALSRQLQYSYRHHRSPGR</sequence>
<organism evidence="2 3">
    <name type="scientific">Solimonas fluminis</name>
    <dbReference type="NCBI Taxonomy" id="2086571"/>
    <lineage>
        <taxon>Bacteria</taxon>
        <taxon>Pseudomonadati</taxon>
        <taxon>Pseudomonadota</taxon>
        <taxon>Gammaproteobacteria</taxon>
        <taxon>Nevskiales</taxon>
        <taxon>Nevskiaceae</taxon>
        <taxon>Solimonas</taxon>
    </lineage>
</organism>
<dbReference type="AlphaFoldDB" id="A0A2S5TFE3"/>